<gene>
    <name evidence="2" type="ORF">NOR_06738</name>
</gene>
<dbReference type="EMBL" id="AZHC01000026">
    <property type="protein sequence ID" value="OAA38348.1"/>
    <property type="molecule type" value="Genomic_DNA"/>
</dbReference>
<keyword evidence="3" id="KW-1185">Reference proteome</keyword>
<dbReference type="AlphaFoldDB" id="A0A162J1Z7"/>
<comment type="caution">
    <text evidence="2">The sequence shown here is derived from an EMBL/GenBank/DDBJ whole genome shotgun (WGS) entry which is preliminary data.</text>
</comment>
<evidence type="ECO:0000256" key="1">
    <source>
        <dbReference type="SAM" id="MobiDB-lite"/>
    </source>
</evidence>
<evidence type="ECO:0000313" key="3">
    <source>
        <dbReference type="Proteomes" id="UP000243498"/>
    </source>
</evidence>
<protein>
    <submittedName>
        <fullName evidence="2">Uncharacterized protein</fullName>
    </submittedName>
</protein>
<evidence type="ECO:0000313" key="2">
    <source>
        <dbReference type="EMBL" id="OAA38348.1"/>
    </source>
</evidence>
<reference evidence="2 3" key="1">
    <citation type="journal article" date="2016" name="Genome Biol. Evol.">
        <title>Divergent and convergent evolution of fungal pathogenicity.</title>
        <authorList>
            <person name="Shang Y."/>
            <person name="Xiao G."/>
            <person name="Zheng P."/>
            <person name="Cen K."/>
            <person name="Zhan S."/>
            <person name="Wang C."/>
        </authorList>
    </citation>
    <scope>NUCLEOTIDE SEQUENCE [LARGE SCALE GENOMIC DNA]</scope>
    <source>
        <strain evidence="2 3">RCEF 4871</strain>
    </source>
</reference>
<name>A0A162J1Z7_METRR</name>
<accession>A0A162J1Z7</accession>
<sequence>MPAWLDVNNHFCLAAHNKVKAARRSPNAPSSHDEAGAPCCGDATKERTSQLARRLLPEEEKPVIHPPTWREAESPRAVMRKASGLVWADGWLNIEEAVKVD</sequence>
<dbReference type="Proteomes" id="UP000243498">
    <property type="component" value="Unassembled WGS sequence"/>
</dbReference>
<feature type="region of interest" description="Disordered" evidence="1">
    <location>
        <begin position="23"/>
        <end position="47"/>
    </location>
</feature>
<organism evidence="2 3">
    <name type="scientific">Metarhizium rileyi (strain RCEF 4871)</name>
    <name type="common">Nomuraea rileyi</name>
    <dbReference type="NCBI Taxonomy" id="1649241"/>
    <lineage>
        <taxon>Eukaryota</taxon>
        <taxon>Fungi</taxon>
        <taxon>Dikarya</taxon>
        <taxon>Ascomycota</taxon>
        <taxon>Pezizomycotina</taxon>
        <taxon>Sordariomycetes</taxon>
        <taxon>Hypocreomycetidae</taxon>
        <taxon>Hypocreales</taxon>
        <taxon>Clavicipitaceae</taxon>
        <taxon>Metarhizium</taxon>
    </lineage>
</organism>
<proteinExistence type="predicted"/>